<dbReference type="PROSITE" id="PS50244">
    <property type="entry name" value="S5A_REDUCTASE"/>
    <property type="match status" value="1"/>
</dbReference>
<feature type="coiled-coil region" evidence="1">
    <location>
        <begin position="219"/>
        <end position="347"/>
    </location>
</feature>
<dbReference type="InterPro" id="IPR026205">
    <property type="entry name" value="PIBF1"/>
</dbReference>
<evidence type="ECO:0000313" key="6">
    <source>
        <dbReference type="Proteomes" id="UP000663829"/>
    </source>
</evidence>
<accession>A0A813USX0</accession>
<dbReference type="InterPro" id="IPR010721">
    <property type="entry name" value="UstE-like"/>
</dbReference>
<keyword evidence="3" id="KW-0812">Transmembrane</keyword>
<evidence type="ECO:0000313" key="5">
    <source>
        <dbReference type="EMBL" id="CAF3617208.1"/>
    </source>
</evidence>
<dbReference type="Proteomes" id="UP000681722">
    <property type="component" value="Unassembled WGS sequence"/>
</dbReference>
<organism evidence="4 6">
    <name type="scientific">Didymodactylos carnosus</name>
    <dbReference type="NCBI Taxonomy" id="1234261"/>
    <lineage>
        <taxon>Eukaryota</taxon>
        <taxon>Metazoa</taxon>
        <taxon>Spiralia</taxon>
        <taxon>Gnathifera</taxon>
        <taxon>Rotifera</taxon>
        <taxon>Eurotatoria</taxon>
        <taxon>Bdelloidea</taxon>
        <taxon>Philodinida</taxon>
        <taxon>Philodinidae</taxon>
        <taxon>Didymodactylos</taxon>
    </lineage>
</organism>
<keyword evidence="1" id="KW-0175">Coiled coil</keyword>
<proteinExistence type="predicted"/>
<dbReference type="GO" id="GO:0060271">
    <property type="term" value="P:cilium assembly"/>
    <property type="evidence" value="ECO:0007669"/>
    <property type="project" value="TreeGrafter"/>
</dbReference>
<dbReference type="AlphaFoldDB" id="A0A813USX0"/>
<evidence type="ECO:0000256" key="1">
    <source>
        <dbReference type="SAM" id="Coils"/>
    </source>
</evidence>
<dbReference type="PANTHER" id="PTHR18950">
    <property type="entry name" value="PROGESTERONE-INDUCED BLOCKING FACTOR 1"/>
    <property type="match status" value="1"/>
</dbReference>
<feature type="transmembrane region" description="Helical" evidence="3">
    <location>
        <begin position="818"/>
        <end position="841"/>
    </location>
</feature>
<dbReference type="EMBL" id="CAJNOQ010000708">
    <property type="protein sequence ID" value="CAF0830291.1"/>
    <property type="molecule type" value="Genomic_DNA"/>
</dbReference>
<comment type="caution">
    <text evidence="4">The sequence shown here is derived from an EMBL/GenBank/DDBJ whole genome shotgun (WGS) entry which is preliminary data.</text>
</comment>
<protein>
    <recommendedName>
        <fullName evidence="7">Steroid 5-alpha reductase C-terminal domain-containing protein</fullName>
    </recommendedName>
</protein>
<evidence type="ECO:0000313" key="4">
    <source>
        <dbReference type="EMBL" id="CAF0830291.1"/>
    </source>
</evidence>
<dbReference type="GO" id="GO:0005815">
    <property type="term" value="C:microtubule organizing center"/>
    <property type="evidence" value="ECO:0007669"/>
    <property type="project" value="TreeGrafter"/>
</dbReference>
<dbReference type="Proteomes" id="UP000663829">
    <property type="component" value="Unassembled WGS sequence"/>
</dbReference>
<feature type="compositionally biased region" description="Basic residues" evidence="2">
    <location>
        <begin position="657"/>
        <end position="667"/>
    </location>
</feature>
<dbReference type="Gene3D" id="1.20.120.1630">
    <property type="match status" value="1"/>
</dbReference>
<keyword evidence="3" id="KW-1133">Transmembrane helix</keyword>
<name>A0A813USX0_9BILA</name>
<feature type="coiled-coil region" evidence="1">
    <location>
        <begin position="590"/>
        <end position="624"/>
    </location>
</feature>
<gene>
    <name evidence="4" type="ORF">GPM918_LOCUS5017</name>
    <name evidence="5" type="ORF">SRO942_LOCUS5012</name>
</gene>
<evidence type="ECO:0000256" key="3">
    <source>
        <dbReference type="SAM" id="Phobius"/>
    </source>
</evidence>
<feature type="coiled-coil region" evidence="1">
    <location>
        <begin position="454"/>
        <end position="561"/>
    </location>
</feature>
<dbReference type="EMBL" id="CAJOBC010000707">
    <property type="protein sequence ID" value="CAF3617208.1"/>
    <property type="molecule type" value="Genomic_DNA"/>
</dbReference>
<sequence length="983" mass="117378">MLFAQEFSPSAGVRNSNAAIGFSSTTLNSRQFHDVIEQKKYQHDIQLLKIELSQRDLLIQNQRIEYSEKLEELQEKLAESEYQKQLLQAKLDSQIQIERETLNHQQDEIRQQLQQIMSRQKELEDVNYRLLSKSNEIRKNLQRKILPSDDEYQQLKIIDDEQMTLKDFVMVRFYEIVKPLQRQIEELKETQTLLDTHLLTSNQDSIQTQKALGDERRSCHALQMQIQKLTSEVNEYKNLTEQYDFKKQNYDRIKNERDNYEKRVIDLDRQMMQENVQSQTITREKESFLKELAENRNEIVILRQDKDYLTRQLNDIQNKFYSAEEKIGSLEIQLDDVKRAKETLYEKYISSRDTYKTEYENKLAVELDQLRSKTSLEIDKLRHSVKEIGFQHGREEALIERDRIAQSERELQRKYDGLLNEHRQYQSQTEIRLADQQSQLKMKTFELDRLQLLYEENLKNMKTSQIDIEKLQKKNDLIQKEYFNLQVQSDRRMMEIDTELNEKRTKLQIYENVEQELDDVVMQAAQAKRRLQHSVHLAKRVIQLEQANTSLRLELDKERKKTKEIHQQLQSANTILDQAQQPYDFLISTVRNKDQQLQKSQETIEQLEKQLNENNTQKQSLLKTNNQLTKDIEKLLEYQEPLKVMKNVILNLQDTKNHHHHREHRRTPSPTRLSPVPQNRPRSAAPVIFSDVQHNNPPPTVFVSKMYNYLLTLFDEGPGKWLLLLMVISIVFCFVVSIITRNYSQIDKLWPLLPSIYCLITLLYSSNPRIILMAILVWTWGLRLIYNFYRKGGYGWSSEDYRWSELKQIITNRLVFELFNLVFITIFQNILLLLIASPIYYAWKHERTKRLGSMDVVATLFFIIFLTIEIIADQQQWTFQVEKHAQSIKDRQHADGFLRKGLFRHSRHPNYFGEICLWWSFYLFSISKTSTILNWTIWGPILLTILFQASTAFTEKISIRKYPRYKLYKRTTSRLIPWFPSTD</sequence>
<feature type="region of interest" description="Disordered" evidence="2">
    <location>
        <begin position="655"/>
        <end position="678"/>
    </location>
</feature>
<keyword evidence="6" id="KW-1185">Reference proteome</keyword>
<feature type="transmembrane region" description="Helical" evidence="3">
    <location>
        <begin position="721"/>
        <end position="739"/>
    </location>
</feature>
<evidence type="ECO:0000256" key="2">
    <source>
        <dbReference type="SAM" id="MobiDB-lite"/>
    </source>
</evidence>
<feature type="transmembrane region" description="Helical" evidence="3">
    <location>
        <begin position="932"/>
        <end position="954"/>
    </location>
</feature>
<feature type="transmembrane region" description="Helical" evidence="3">
    <location>
        <begin position="853"/>
        <end position="872"/>
    </location>
</feature>
<feature type="compositionally biased region" description="Polar residues" evidence="2">
    <location>
        <begin position="668"/>
        <end position="678"/>
    </location>
</feature>
<dbReference type="PANTHER" id="PTHR18950:SF0">
    <property type="entry name" value="PROGESTERONE IMMUNOMODULATORY BINDING FACTOR 1"/>
    <property type="match status" value="1"/>
</dbReference>
<dbReference type="Pfam" id="PF06966">
    <property type="entry name" value="DUF1295"/>
    <property type="match status" value="1"/>
</dbReference>
<evidence type="ECO:0008006" key="7">
    <source>
        <dbReference type="Google" id="ProtNLM"/>
    </source>
</evidence>
<reference evidence="4" key="1">
    <citation type="submission" date="2021-02" db="EMBL/GenBank/DDBJ databases">
        <authorList>
            <person name="Nowell W R."/>
        </authorList>
    </citation>
    <scope>NUCLEOTIDE SEQUENCE</scope>
</reference>
<dbReference type="OrthoDB" id="299638at2759"/>
<keyword evidence="3" id="KW-0472">Membrane</keyword>
<feature type="coiled-coil region" evidence="1">
    <location>
        <begin position="59"/>
        <end position="126"/>
    </location>
</feature>